<keyword evidence="1 5" id="KW-0489">Methyltransferase</keyword>
<comment type="caution">
    <text evidence="5">The sequence shown here is derived from an EMBL/GenBank/DDBJ whole genome shotgun (WGS) entry which is preliminary data.</text>
</comment>
<dbReference type="PANTHER" id="PTHR43712:SF12">
    <property type="entry name" value="STERIGMATOCYSTIN 8-O-METHYLTRANSFERASE"/>
    <property type="match status" value="1"/>
</dbReference>
<evidence type="ECO:0000313" key="5">
    <source>
        <dbReference type="EMBL" id="OAA66910.1"/>
    </source>
</evidence>
<evidence type="ECO:0000313" key="6">
    <source>
        <dbReference type="Proteomes" id="UP000076874"/>
    </source>
</evidence>
<proteinExistence type="predicted"/>
<keyword evidence="3" id="KW-0949">S-adenosyl-L-methionine</keyword>
<evidence type="ECO:0000256" key="3">
    <source>
        <dbReference type="ARBA" id="ARBA00022691"/>
    </source>
</evidence>
<organism evidence="5 6">
    <name type="scientific">Niveomyces insectorum RCEF 264</name>
    <dbReference type="NCBI Taxonomy" id="1081102"/>
    <lineage>
        <taxon>Eukaryota</taxon>
        <taxon>Fungi</taxon>
        <taxon>Dikarya</taxon>
        <taxon>Ascomycota</taxon>
        <taxon>Pezizomycotina</taxon>
        <taxon>Sordariomycetes</taxon>
        <taxon>Hypocreomycetidae</taxon>
        <taxon>Hypocreales</taxon>
        <taxon>Cordycipitaceae</taxon>
        <taxon>Niveomyces</taxon>
    </lineage>
</organism>
<dbReference type="InterPro" id="IPR036388">
    <property type="entry name" value="WH-like_DNA-bd_sf"/>
</dbReference>
<dbReference type="InterPro" id="IPR036390">
    <property type="entry name" value="WH_DNA-bd_sf"/>
</dbReference>
<sequence length="446" mass="48350">MAQPQPTLQSLAQKITEATNALASYLAANDLPAPSFDENGPEDHPKAPEFQIVRGQLLDAMTDLHHLVSGPTDYASLTACFNNHENTVLDIFNQFNVFGAVPIGGSATYTEIAAATSLPETIVRRVMRYAFTVRLFAAAPAPHVDAVVHTATTALLAKNKNLRSLLAHNLEEMRPAAVFAPEALRKFSTGQPLQPSQEPTETAFSLADIARSGRQEGFFDYIRIGNNAQRFAEAMEAIAAASGFDRTETLKAAYDWAGLGTATVVDIGGASGHDATALAAAFPGLSLVVQDLPGMEPAFNETVPAALQRAGRVRFETHDFLQPQPRAADVYVLKWILHDWSDKYASQILRNLVPQLRAGDSRSRILVHEMVVPPLQGAQGGPTVPLAFQRAAAAVDLQMLVACNSLERTLEQWQALAKQADERLEARLAHAFPGTFWGLVEIVLRE</sequence>
<name>A0A162MTY9_9HYPO</name>
<dbReference type="SUPFAM" id="SSF53335">
    <property type="entry name" value="S-adenosyl-L-methionine-dependent methyltransferases"/>
    <property type="match status" value="1"/>
</dbReference>
<keyword evidence="6" id="KW-1185">Reference proteome</keyword>
<dbReference type="SUPFAM" id="SSF46785">
    <property type="entry name" value="Winged helix' DNA-binding domain"/>
    <property type="match status" value="1"/>
</dbReference>
<dbReference type="Gene3D" id="1.10.10.10">
    <property type="entry name" value="Winged helix-like DNA-binding domain superfamily/Winged helix DNA-binding domain"/>
    <property type="match status" value="1"/>
</dbReference>
<dbReference type="InterPro" id="IPR016461">
    <property type="entry name" value="COMT-like"/>
</dbReference>
<dbReference type="GO" id="GO:0008171">
    <property type="term" value="F:O-methyltransferase activity"/>
    <property type="evidence" value="ECO:0007669"/>
    <property type="project" value="InterPro"/>
</dbReference>
<dbReference type="AlphaFoldDB" id="A0A162MTY9"/>
<evidence type="ECO:0000259" key="4">
    <source>
        <dbReference type="Pfam" id="PF00891"/>
    </source>
</evidence>
<gene>
    <name evidence="5" type="ORF">SPI_01486</name>
</gene>
<reference evidence="5 6" key="1">
    <citation type="journal article" date="2016" name="Genome Biol. Evol.">
        <title>Divergent and convergent evolution of fungal pathogenicity.</title>
        <authorList>
            <person name="Shang Y."/>
            <person name="Xiao G."/>
            <person name="Zheng P."/>
            <person name="Cen K."/>
            <person name="Zhan S."/>
            <person name="Wang C."/>
        </authorList>
    </citation>
    <scope>NUCLEOTIDE SEQUENCE [LARGE SCALE GENOMIC DNA]</scope>
    <source>
        <strain evidence="5 6">RCEF 264</strain>
    </source>
</reference>
<dbReference type="InterPro" id="IPR001077">
    <property type="entry name" value="COMT_C"/>
</dbReference>
<feature type="domain" description="O-methyltransferase C-terminal" evidence="4">
    <location>
        <begin position="232"/>
        <end position="420"/>
    </location>
</feature>
<dbReference type="OrthoDB" id="1606438at2759"/>
<dbReference type="GO" id="GO:0032259">
    <property type="term" value="P:methylation"/>
    <property type="evidence" value="ECO:0007669"/>
    <property type="project" value="UniProtKB-KW"/>
</dbReference>
<dbReference type="Pfam" id="PF00891">
    <property type="entry name" value="Methyltransf_2"/>
    <property type="match status" value="1"/>
</dbReference>
<keyword evidence="2 5" id="KW-0808">Transferase</keyword>
<protein>
    <submittedName>
        <fullName evidence="5">O-methyltransferase, family 2</fullName>
    </submittedName>
</protein>
<dbReference type="PANTHER" id="PTHR43712">
    <property type="entry name" value="PUTATIVE (AFU_ORTHOLOGUE AFUA_4G14580)-RELATED"/>
    <property type="match status" value="1"/>
</dbReference>
<dbReference type="STRING" id="1081102.A0A162MTY9"/>
<dbReference type="Proteomes" id="UP000076874">
    <property type="component" value="Unassembled WGS sequence"/>
</dbReference>
<evidence type="ECO:0000256" key="2">
    <source>
        <dbReference type="ARBA" id="ARBA00022679"/>
    </source>
</evidence>
<accession>A0A162MTY9</accession>
<dbReference type="PROSITE" id="PS51683">
    <property type="entry name" value="SAM_OMT_II"/>
    <property type="match status" value="1"/>
</dbReference>
<dbReference type="Gene3D" id="3.40.50.150">
    <property type="entry name" value="Vaccinia Virus protein VP39"/>
    <property type="match status" value="1"/>
</dbReference>
<dbReference type="EMBL" id="AZHD01000002">
    <property type="protein sequence ID" value="OAA66910.1"/>
    <property type="molecule type" value="Genomic_DNA"/>
</dbReference>
<dbReference type="InterPro" id="IPR029063">
    <property type="entry name" value="SAM-dependent_MTases_sf"/>
</dbReference>
<evidence type="ECO:0000256" key="1">
    <source>
        <dbReference type="ARBA" id="ARBA00022603"/>
    </source>
</evidence>